<dbReference type="GO" id="GO:0008745">
    <property type="term" value="F:N-acetylmuramoyl-L-alanine amidase activity"/>
    <property type="evidence" value="ECO:0007669"/>
    <property type="project" value="UniProtKB-EC"/>
</dbReference>
<accession>A0A6J4R9Z3</accession>
<proteinExistence type="predicted"/>
<evidence type="ECO:0000256" key="1">
    <source>
        <dbReference type="SAM" id="MobiDB-lite"/>
    </source>
</evidence>
<protein>
    <submittedName>
        <fullName evidence="2">N-acetylmuramoyl-L-alanine amidase</fullName>
        <ecNumber evidence="2">3.5.1.28</ecNumber>
    </submittedName>
</protein>
<reference evidence="2" key="1">
    <citation type="submission" date="2020-02" db="EMBL/GenBank/DDBJ databases">
        <authorList>
            <person name="Meier V. D."/>
        </authorList>
    </citation>
    <scope>NUCLEOTIDE SEQUENCE</scope>
    <source>
        <strain evidence="2">AVDCRST_MAG25</strain>
    </source>
</reference>
<keyword evidence="2" id="KW-0378">Hydrolase</keyword>
<feature type="region of interest" description="Disordered" evidence="1">
    <location>
        <begin position="295"/>
        <end position="316"/>
    </location>
</feature>
<gene>
    <name evidence="2" type="ORF">AVDCRST_MAG25-958</name>
</gene>
<evidence type="ECO:0000313" key="2">
    <source>
        <dbReference type="EMBL" id="CAA9461724.1"/>
    </source>
</evidence>
<dbReference type="EMBL" id="CADCVI010000059">
    <property type="protein sequence ID" value="CAA9461724.1"/>
    <property type="molecule type" value="Genomic_DNA"/>
</dbReference>
<feature type="non-terminal residue" evidence="2">
    <location>
        <position position="316"/>
    </location>
</feature>
<dbReference type="EC" id="3.5.1.28" evidence="2"/>
<dbReference type="AlphaFoldDB" id="A0A6J4R9Z3"/>
<organism evidence="2">
    <name type="scientific">uncultured Rubrobacteraceae bacterium</name>
    <dbReference type="NCBI Taxonomy" id="349277"/>
    <lineage>
        <taxon>Bacteria</taxon>
        <taxon>Bacillati</taxon>
        <taxon>Actinomycetota</taxon>
        <taxon>Rubrobacteria</taxon>
        <taxon>Rubrobacterales</taxon>
        <taxon>Rubrobacteraceae</taxon>
        <taxon>environmental samples</taxon>
    </lineage>
</organism>
<sequence>GDSRLPGFQLVRSILRELHLREPSLLERHKQDRCSRHAGVLVRCLELVQGFARGGLCPLHHPLLRRRHRPVGAGEGHRVPRRLLALQSDEHRHRARRLRLGSQVVHRGYVPLFREALSLPLQEVQDPHRPQSHHRTRRSSGLLRIGWRRRLPHRPRRQLELDKVHELRSGSRWHWNNRGIRAGGGQRDLGALLGGDQLEEQLLWGNRQLRGDSQVRGPRLHLRPRPVQDQGACQGHLRRLRLVAGQHRLQRPYAVSDLHGERLGQQGRQSEDQRREVGPSWPLYLEHRRCELDPGLEPLRWQGPHRRRRSQDRAQV</sequence>
<feature type="non-terminal residue" evidence="2">
    <location>
        <position position="1"/>
    </location>
</feature>
<name>A0A6J4R9Z3_9ACTN</name>